<dbReference type="NCBIfam" id="TIGR01451">
    <property type="entry name" value="B_ant_repeat"/>
    <property type="match status" value="2"/>
</dbReference>
<dbReference type="Pfam" id="PF01345">
    <property type="entry name" value="DUF11"/>
    <property type="match status" value="1"/>
</dbReference>
<gene>
    <name evidence="2" type="ORF">WPS_20900</name>
</gene>
<evidence type="ECO:0000259" key="1">
    <source>
        <dbReference type="Pfam" id="PF01345"/>
    </source>
</evidence>
<dbReference type="AlphaFoldDB" id="A0AAN1XWU8"/>
<evidence type="ECO:0000313" key="3">
    <source>
        <dbReference type="Proteomes" id="UP001317532"/>
    </source>
</evidence>
<keyword evidence="3" id="KW-1185">Reference proteome</keyword>
<dbReference type="InterPro" id="IPR001434">
    <property type="entry name" value="OmcB-like_DUF11"/>
</dbReference>
<sequence length="1083" mass="115119">MRTMTDVFAPGTAPLPEGLRTLNVSPGRTIEPGQTIHATFTFRNFGGGTATGFRVRFRLPEGLTYLVGTARIDDTAIDEHGGLTSLLQSSGASIGDVPPGGERRISLAYSVAPTIENGTQIALQAAIASFEVPLIGSNVVRLVVRSRPTLQGSTTKLSLTPVREAVPDAELQLRAQIHNSGQSSAHDVIVLLPLPAHTSYVAGSAKVDGRAPAEGDAEPFGPSRPTIVAPTLGPGATLDVGYRVRIDATLEDATAIAARGSVCSQELPEFALATVTLKIPSKPSFAGEETSFTVDCEDDVVPGQRIRLTARARNIGTARARNVKVKIKLPDGFTYSGGSRRVDGATLVDREKDFGLFELGDLEPGRSVEVSLAGIVRSPVKNGTELPFAARIDWAKGDRSFDRAVTVRSAPAFPAAFNTIERETPKRVSPGDAAVFTIRIENMGTDAATDARLQLDVDEGLSQLKASDRDGELTIGDDGAVHLDKLEPSAARTIKLEARVAPAIEDQTQLRVRARLQTAQLDEIDLGSAVHVASSRPRFSTKGSALVLEGNEVLRPNRTTACKLTLHNEGTDRGRDVRVRLFLTDELRLENVEGASRDGDTVVFGEVPAQESREAIVHLRLVGSVSADDSLEVGARLSGLNVVPFSLESMTLETHAEASFAEGATLTALPAEAVDAGDEIVYTLSLRNHGDGAAKRLNARLDAPTNAVYAPGSTTVNDVALLDFAGTSPLLVASGLTLGDVGAGVEVIARLRMIVNTPVPAGSTIETRAHVLWDEQPEMVVQAEPLRVRSAPALPIVDPTLPFSVLDAAAGRIQGVRHQQAALPGETTYIQLPPAVPVRGTNGARTDTAIPADELAQLIAAPEHPAPHAATVALALTAERLEWTVQYLEEARFPGLLGHLMVLRALTPNRAETPEATSALVAYGALVDELVDRLFIKLRVPKSVLERDDIETRGARVALQAAIEALRAHTSYAGIEETGLQLIGTVGADELASAASLLERAKLVTAAPWRVATMLLGTSLERDGESVADFSPYRDALQRTLTAMEALNPTEFATGLHAPVDVELEIERESLLRALGDQRRVRA</sequence>
<dbReference type="EMBL" id="AP025523">
    <property type="protein sequence ID" value="BDE06814.1"/>
    <property type="molecule type" value="Genomic_DNA"/>
</dbReference>
<feature type="domain" description="DUF11" evidence="1">
    <location>
        <begin position="425"/>
        <end position="520"/>
    </location>
</feature>
<reference evidence="2 3" key="1">
    <citation type="journal article" date="2022" name="ISME Commun">
        <title>Vulcanimicrobium alpinus gen. nov. sp. nov., the first cultivated representative of the candidate phylum 'Eremiobacterota', is a metabolically versatile aerobic anoxygenic phototroph.</title>
        <authorList>
            <person name="Yabe S."/>
            <person name="Muto K."/>
            <person name="Abe K."/>
            <person name="Yokota A."/>
            <person name="Staudigel H."/>
            <person name="Tebo B.M."/>
        </authorList>
    </citation>
    <scope>NUCLEOTIDE SEQUENCE [LARGE SCALE GENOMIC DNA]</scope>
    <source>
        <strain evidence="2 3">WC8-2</strain>
    </source>
</reference>
<dbReference type="KEGG" id="vab:WPS_20900"/>
<evidence type="ECO:0000313" key="2">
    <source>
        <dbReference type="EMBL" id="BDE06814.1"/>
    </source>
</evidence>
<protein>
    <recommendedName>
        <fullName evidence="1">DUF11 domain-containing protein</fullName>
    </recommendedName>
</protein>
<dbReference type="PANTHER" id="PTHR34819">
    <property type="entry name" value="LARGE CYSTEINE-RICH PERIPLASMIC PROTEIN OMCB"/>
    <property type="match status" value="1"/>
</dbReference>
<name>A0AAN1XWU8_UNVUL</name>
<organism evidence="2 3">
    <name type="scientific">Vulcanimicrobium alpinum</name>
    <dbReference type="NCBI Taxonomy" id="3016050"/>
    <lineage>
        <taxon>Bacteria</taxon>
        <taxon>Bacillati</taxon>
        <taxon>Vulcanimicrobiota</taxon>
        <taxon>Vulcanimicrobiia</taxon>
        <taxon>Vulcanimicrobiales</taxon>
        <taxon>Vulcanimicrobiaceae</taxon>
        <taxon>Vulcanimicrobium</taxon>
    </lineage>
</organism>
<dbReference type="Proteomes" id="UP001317532">
    <property type="component" value="Chromosome"/>
</dbReference>
<accession>A0AAN1XWU8</accession>
<dbReference type="InterPro" id="IPR047589">
    <property type="entry name" value="DUF11_rpt"/>
</dbReference>
<dbReference type="InterPro" id="IPR051172">
    <property type="entry name" value="Chlamydia_OmcB"/>
</dbReference>
<proteinExistence type="predicted"/>